<dbReference type="RefSeq" id="WP_119240982.1">
    <property type="nucleotide sequence ID" value="NZ_JBBNGJ010000002.1"/>
</dbReference>
<protein>
    <submittedName>
        <fullName evidence="3">Eco57I restriction-modification methylase domain-containing protein</fullName>
    </submittedName>
</protein>
<dbReference type="PANTHER" id="PTHR47396">
    <property type="entry name" value="TYPE I RESTRICTION ENZYME ECOKI R PROTEIN"/>
    <property type="match status" value="1"/>
</dbReference>
<evidence type="ECO:0000313" key="3">
    <source>
        <dbReference type="EMBL" id="MEQ2591819.1"/>
    </source>
</evidence>
<dbReference type="SMART" id="SM00487">
    <property type="entry name" value="DEXDc"/>
    <property type="match status" value="1"/>
</dbReference>
<comment type="caution">
    <text evidence="3">The sequence shown here is derived from an EMBL/GenBank/DDBJ whole genome shotgun (WGS) entry which is preliminary data.</text>
</comment>
<gene>
    <name evidence="3" type="ORF">AAAU18_02695</name>
</gene>
<dbReference type="PANTHER" id="PTHR47396:SF1">
    <property type="entry name" value="ATP-DEPENDENT HELICASE IRC3-RELATED"/>
    <property type="match status" value="1"/>
</dbReference>
<accession>A0ABV1I6I2</accession>
<dbReference type="GO" id="GO:0032259">
    <property type="term" value="P:methylation"/>
    <property type="evidence" value="ECO:0007669"/>
    <property type="project" value="UniProtKB-KW"/>
</dbReference>
<feature type="region of interest" description="Disordered" evidence="1">
    <location>
        <begin position="704"/>
        <end position="739"/>
    </location>
</feature>
<dbReference type="InterPro" id="IPR050742">
    <property type="entry name" value="Helicase_Restrict-Modif_Enz"/>
</dbReference>
<reference evidence="3 4" key="1">
    <citation type="submission" date="2024-04" db="EMBL/GenBank/DDBJ databases">
        <title>Human intestinal bacterial collection.</title>
        <authorList>
            <person name="Pauvert C."/>
            <person name="Hitch T.C.A."/>
            <person name="Clavel T."/>
        </authorList>
    </citation>
    <scope>NUCLEOTIDE SEQUENCE [LARGE SCALE GENOMIC DNA]</scope>
    <source>
        <strain evidence="3 4">CLA-AA-H181</strain>
    </source>
</reference>
<dbReference type="GO" id="GO:0008168">
    <property type="term" value="F:methyltransferase activity"/>
    <property type="evidence" value="ECO:0007669"/>
    <property type="project" value="UniProtKB-KW"/>
</dbReference>
<dbReference type="Proteomes" id="UP001494672">
    <property type="component" value="Unassembled WGS sequence"/>
</dbReference>
<dbReference type="EMBL" id="JBBNGJ010000002">
    <property type="protein sequence ID" value="MEQ2591819.1"/>
    <property type="molecule type" value="Genomic_DNA"/>
</dbReference>
<organism evidence="3 4">
    <name type="scientific">Coprococcus aceti</name>
    <dbReference type="NCBI Taxonomy" id="2981786"/>
    <lineage>
        <taxon>Bacteria</taxon>
        <taxon>Bacillati</taxon>
        <taxon>Bacillota</taxon>
        <taxon>Clostridia</taxon>
        <taxon>Lachnospirales</taxon>
        <taxon>Lachnospiraceae</taxon>
        <taxon>Coprococcus</taxon>
    </lineage>
</organism>
<keyword evidence="4" id="KW-1185">Reference proteome</keyword>
<dbReference type="Gene3D" id="3.40.50.300">
    <property type="entry name" value="P-loop containing nucleotide triphosphate hydrolases"/>
    <property type="match status" value="1"/>
</dbReference>
<dbReference type="InterPro" id="IPR011639">
    <property type="entry name" value="MethylTrfase_TaqI-like_dom"/>
</dbReference>
<evidence type="ECO:0000256" key="1">
    <source>
        <dbReference type="SAM" id="MobiDB-lite"/>
    </source>
</evidence>
<feature type="compositionally biased region" description="Basic and acidic residues" evidence="1">
    <location>
        <begin position="723"/>
        <end position="739"/>
    </location>
</feature>
<feature type="domain" description="Helicase ATP-binding" evidence="2">
    <location>
        <begin position="165"/>
        <end position="351"/>
    </location>
</feature>
<dbReference type="SUPFAM" id="SSF52540">
    <property type="entry name" value="P-loop containing nucleoside triphosphate hydrolases"/>
    <property type="match status" value="2"/>
</dbReference>
<name>A0ABV1I6I2_9FIRM</name>
<proteinExistence type="predicted"/>
<dbReference type="InterPro" id="IPR014001">
    <property type="entry name" value="Helicase_ATP-bd"/>
</dbReference>
<sequence>MEKFEQTYSYKLIYVFSMPYETHKGMLKVGEATLKTDIMPNELVPNCHILNQAAKARIDSYTKTASMSYKLEYTELALKTEFGYSFTFKDKDVHKVLMNSGVHKVQPNGATGEEWFATDIETVKAAIKSVKNGKSTLSSSDFVRETRQETIDFREEQINAIEKTLKTFKKDDEMLWYAKMRFGKTLSALEVIRRSQYRRVIIATHRPVVDDGWSEDFKKIFFPGNSEHEYHYERKTKDSAYTFDEKTDAENDLKIRKLDKDGTYFVYFASVQDLRGSKIVGGKFNKNNAVFALDWDLIIIDEAHEGTQTELGDNVVKALKKDHTKVLALSGTPFNLLDKFGEDNVYTWDYVMEQKKKTEWDLTHQGDHNPYADLPKMHIFTYDLGEKLKKYVSDEYDTKAFNFREFFRVWYKGPNGNRELPKNAVEGKFVHENDVNAFLNLMVREDTDSGYPYSTQEYRDMFRHTLWMVPGVKEAQALSELLRNHPVFKHFGIANVAGEGDRYEEEHSGDALELVRDTIKNYDHSITLSCGKLTTGVTVKEWTAVLMLSGSYSTAAAQYMQTIFRVQSAGTIDGKQKTDCYVFDFAPDRTLKVLTETVHLSRKPGKSQQKRREAMTEFLNYCPVIAISGSKTRTYSVESMMEQIKQIYAERAVNSGFEDESLYNDELLKLDEIDASKFNELKDIIGASKASKKKKDVVVNGQGLTDEQVEHIDDPEPPTPPKDLTKEEQEERKKKKQAKEARKKAIDILRGVSIRMPLMIYGADVPIEEDIDINSFVDIIDDESWKEFMPTGVSKKIFTEFTKYYDRDVFIAAGKRIRRLAAAADRETPTRRVIQIAEIFRHFKNPDKETVLTPWRVVNMHMSETLGGWCFYNDKFEEDTQEKKHRLEEPRFVDHGEVTEAVFAKNSKILEINSKTGLYPLYVAYSFYKQRTGGMSDDDWTPEECQYFWNEVIRDNVYVICKTPMAKSITRRTLCGYSDVKCNAHYFDDLVNMLKNKPEQFKKRVMKGSYWKKDVKEMKFDAVVGNPPYQSENNGNGNGKDPIYHLFIDMGMALSDKGTFIHPGRFLFNAGKTPKEWNNKMLNNQHYKVVDYEADSTKIFPSVDVKGGIAITYWDNNAEFDIIGFFSPYKELKSIVNKVIQREDFLSFATLVYPRDLYKLTDELYNENEWAITRPSKGHKYDVGTNVFDTFPELFFDECPTDGADYIQIYGRKENTRCSKWIKRSYVKLPDNIDYYKVFIPKSNGSGAIGEVLSTPVVGRPVVGHTVTFLSIGKYETVYEAEATLKYIKSKFLRTLLGALKVTQDNPRETWSYVPMQDFTKHSDIDWTKSVHDIDLQLYKKYGLSDEEIAFIESKVKPMDGTSYYESMLKMSYQDIVSALLKKYGSAKHNYFKDTACKIKNSLVTRTNEGLFCHHIDEDKAIMLCNDKFAANNPFEYQKAARLVYCNLLEHLLLHVKIAENPSLDANENELPGIGGAINFICKDLNDIYSGKEFSDEWRKNVADKVKDNFDDYIIILRYLWYIVEKNPVYKAIITKEMLCVGWDGKVVKEVMNALNANE</sequence>
<keyword evidence="3" id="KW-0489">Methyltransferase</keyword>
<dbReference type="SUPFAM" id="SSF53335">
    <property type="entry name" value="S-adenosyl-L-methionine-dependent methyltransferases"/>
    <property type="match status" value="1"/>
</dbReference>
<evidence type="ECO:0000313" key="4">
    <source>
        <dbReference type="Proteomes" id="UP001494672"/>
    </source>
</evidence>
<dbReference type="Pfam" id="PF07669">
    <property type="entry name" value="Eco57I"/>
    <property type="match status" value="1"/>
</dbReference>
<dbReference type="InterPro" id="IPR006935">
    <property type="entry name" value="Helicase/UvrB_N"/>
</dbReference>
<dbReference type="InterPro" id="IPR002052">
    <property type="entry name" value="DNA_methylase_N6_adenine_CS"/>
</dbReference>
<dbReference type="InterPro" id="IPR027417">
    <property type="entry name" value="P-loop_NTPase"/>
</dbReference>
<dbReference type="Pfam" id="PF04851">
    <property type="entry name" value="ResIII"/>
    <property type="match status" value="1"/>
</dbReference>
<dbReference type="Gene3D" id="3.40.50.150">
    <property type="entry name" value="Vaccinia Virus protein VP39"/>
    <property type="match status" value="1"/>
</dbReference>
<keyword evidence="3" id="KW-0808">Transferase</keyword>
<dbReference type="InterPro" id="IPR029063">
    <property type="entry name" value="SAM-dependent_MTases_sf"/>
</dbReference>
<evidence type="ECO:0000259" key="2">
    <source>
        <dbReference type="PROSITE" id="PS51192"/>
    </source>
</evidence>
<dbReference type="PROSITE" id="PS00092">
    <property type="entry name" value="N6_MTASE"/>
    <property type="match status" value="1"/>
</dbReference>
<dbReference type="PROSITE" id="PS51192">
    <property type="entry name" value="HELICASE_ATP_BIND_1"/>
    <property type="match status" value="1"/>
</dbReference>